<dbReference type="InterPro" id="IPR019819">
    <property type="entry name" value="Carboxylesterase_B_CS"/>
</dbReference>
<dbReference type="Proteomes" id="UP000807306">
    <property type="component" value="Unassembled WGS sequence"/>
</dbReference>
<dbReference type="Gene3D" id="3.40.50.1820">
    <property type="entry name" value="alpha/beta hydrolase"/>
    <property type="match status" value="1"/>
</dbReference>
<feature type="domain" description="Carboxylesterase type B" evidence="4">
    <location>
        <begin position="30"/>
        <end position="478"/>
    </location>
</feature>
<proteinExistence type="inferred from homology"/>
<comment type="similarity">
    <text evidence="1 3">Belongs to the type-B carboxylesterase/lipase family.</text>
</comment>
<evidence type="ECO:0000256" key="3">
    <source>
        <dbReference type="RuleBase" id="RU361235"/>
    </source>
</evidence>
<dbReference type="GO" id="GO:0016787">
    <property type="term" value="F:hydrolase activity"/>
    <property type="evidence" value="ECO:0007669"/>
    <property type="project" value="UniProtKB-KW"/>
</dbReference>
<keyword evidence="6" id="KW-1185">Reference proteome</keyword>
<keyword evidence="3" id="KW-0732">Signal</keyword>
<dbReference type="Pfam" id="PF00135">
    <property type="entry name" value="COesterase"/>
    <property type="match status" value="1"/>
</dbReference>
<sequence>MLNFLSPSLAALAAVTLVPNALALSTPNSSLVVKLGYGSFQGLNSSDGLSVFLGMPFAAPPTGDLRFGLPELPIPFKGIRQADSYGAACPQQDSPPPPNLPFSFPVLANQSEDCLFINVFKPANIAAGKKLPVLFYIYGGAFEIGDTSQYDGSALVNRSIALNEPVIFVSANYRLNAFGFLGGKEVKQAGIGNAGLQDQIAALQWVQKYIAQFGGDSKRVTLMGESAGAISIGLLMVVNNGNTNGLFTGGIMQSGSPIPLPEIQFQQKWFDFLAGATNCTTTSDRLKCLRQVPYDKFLAAMNKTPNIFSYESVNLAWLPTVDGKLLARDPLVSLQQGKYAKIPFITGDAEDEGTVFSFSSLNVTTDQQFLDYVRSNFLPNISDEQLKAVASAYPADPAQGSPFHTGDVDAVTPEFKRIAAFQGDYLFQGPRRNLLSIASKTQPTYAFRYERGASTPFVGASHGSDLAEFFGLDNTTEYLGVDSVIFFTNNGNPNAPKNSSSKLANITWNKWASSSQNPPLLTFIDPAPSVNITYDTYRQGPIDLLNKLLVTKIGHPF</sequence>
<dbReference type="PROSITE" id="PS00941">
    <property type="entry name" value="CARBOXYLESTERASE_B_2"/>
    <property type="match status" value="1"/>
</dbReference>
<feature type="chain" id="PRO_5040531984" description="Carboxylic ester hydrolase" evidence="3">
    <location>
        <begin position="24"/>
        <end position="557"/>
    </location>
</feature>
<dbReference type="InterPro" id="IPR050309">
    <property type="entry name" value="Type-B_Carboxylest/Lipase"/>
</dbReference>
<dbReference type="PANTHER" id="PTHR11559">
    <property type="entry name" value="CARBOXYLESTERASE"/>
    <property type="match status" value="1"/>
</dbReference>
<dbReference type="InterPro" id="IPR019826">
    <property type="entry name" value="Carboxylesterase_B_AS"/>
</dbReference>
<evidence type="ECO:0000259" key="4">
    <source>
        <dbReference type="Pfam" id="PF00135"/>
    </source>
</evidence>
<keyword evidence="2 3" id="KW-0378">Hydrolase</keyword>
<comment type="caution">
    <text evidence="5">The sequence shown here is derived from an EMBL/GenBank/DDBJ whole genome shotgun (WGS) entry which is preliminary data.</text>
</comment>
<dbReference type="OrthoDB" id="408631at2759"/>
<feature type="signal peptide" evidence="3">
    <location>
        <begin position="1"/>
        <end position="23"/>
    </location>
</feature>
<dbReference type="AlphaFoldDB" id="A0A9P6EIS8"/>
<dbReference type="InterPro" id="IPR002018">
    <property type="entry name" value="CarbesteraseB"/>
</dbReference>
<gene>
    <name evidence="5" type="ORF">CPB83DRAFT_851744</name>
</gene>
<reference evidence="5" key="1">
    <citation type="submission" date="2020-11" db="EMBL/GenBank/DDBJ databases">
        <authorList>
            <consortium name="DOE Joint Genome Institute"/>
            <person name="Ahrendt S."/>
            <person name="Riley R."/>
            <person name="Andreopoulos W."/>
            <person name="Labutti K."/>
            <person name="Pangilinan J."/>
            <person name="Ruiz-Duenas F.J."/>
            <person name="Barrasa J.M."/>
            <person name="Sanchez-Garcia M."/>
            <person name="Camarero S."/>
            <person name="Miyauchi S."/>
            <person name="Serrano A."/>
            <person name="Linde D."/>
            <person name="Babiker R."/>
            <person name="Drula E."/>
            <person name="Ayuso-Fernandez I."/>
            <person name="Pacheco R."/>
            <person name="Padilla G."/>
            <person name="Ferreira P."/>
            <person name="Barriuso J."/>
            <person name="Kellner H."/>
            <person name="Castanera R."/>
            <person name="Alfaro M."/>
            <person name="Ramirez L."/>
            <person name="Pisabarro A.G."/>
            <person name="Kuo A."/>
            <person name="Tritt A."/>
            <person name="Lipzen A."/>
            <person name="He G."/>
            <person name="Yan M."/>
            <person name="Ng V."/>
            <person name="Cullen D."/>
            <person name="Martin F."/>
            <person name="Rosso M.-N."/>
            <person name="Henrissat B."/>
            <person name="Hibbett D."/>
            <person name="Martinez A.T."/>
            <person name="Grigoriev I.V."/>
        </authorList>
    </citation>
    <scope>NUCLEOTIDE SEQUENCE</scope>
    <source>
        <strain evidence="5">CBS 506.95</strain>
    </source>
</reference>
<evidence type="ECO:0000256" key="1">
    <source>
        <dbReference type="ARBA" id="ARBA00005964"/>
    </source>
</evidence>
<dbReference type="PROSITE" id="PS00122">
    <property type="entry name" value="CARBOXYLESTERASE_B_1"/>
    <property type="match status" value="1"/>
</dbReference>
<name>A0A9P6EIS8_9AGAR</name>
<dbReference type="InterPro" id="IPR029058">
    <property type="entry name" value="AB_hydrolase_fold"/>
</dbReference>
<evidence type="ECO:0000313" key="6">
    <source>
        <dbReference type="Proteomes" id="UP000807306"/>
    </source>
</evidence>
<organism evidence="5 6">
    <name type="scientific">Crepidotus variabilis</name>
    <dbReference type="NCBI Taxonomy" id="179855"/>
    <lineage>
        <taxon>Eukaryota</taxon>
        <taxon>Fungi</taxon>
        <taxon>Dikarya</taxon>
        <taxon>Basidiomycota</taxon>
        <taxon>Agaricomycotina</taxon>
        <taxon>Agaricomycetes</taxon>
        <taxon>Agaricomycetidae</taxon>
        <taxon>Agaricales</taxon>
        <taxon>Agaricineae</taxon>
        <taxon>Crepidotaceae</taxon>
        <taxon>Crepidotus</taxon>
    </lineage>
</organism>
<protein>
    <recommendedName>
        <fullName evidence="3">Carboxylic ester hydrolase</fullName>
        <ecNumber evidence="3">3.1.1.-</ecNumber>
    </recommendedName>
</protein>
<evidence type="ECO:0000256" key="2">
    <source>
        <dbReference type="ARBA" id="ARBA00022801"/>
    </source>
</evidence>
<evidence type="ECO:0000313" key="5">
    <source>
        <dbReference type="EMBL" id="KAF9529881.1"/>
    </source>
</evidence>
<dbReference type="EC" id="3.1.1.-" evidence="3"/>
<accession>A0A9P6EIS8</accession>
<dbReference type="EMBL" id="MU157843">
    <property type="protein sequence ID" value="KAF9529881.1"/>
    <property type="molecule type" value="Genomic_DNA"/>
</dbReference>
<dbReference type="SUPFAM" id="SSF53474">
    <property type="entry name" value="alpha/beta-Hydrolases"/>
    <property type="match status" value="1"/>
</dbReference>